<dbReference type="OrthoDB" id="3268975at2"/>
<keyword evidence="3 7" id="KW-0812">Transmembrane</keyword>
<feature type="transmembrane region" description="Helical" evidence="7">
    <location>
        <begin position="565"/>
        <end position="592"/>
    </location>
</feature>
<feature type="transmembrane region" description="Helical" evidence="7">
    <location>
        <begin position="755"/>
        <end position="774"/>
    </location>
</feature>
<comment type="similarity">
    <text evidence="6">Belongs to the ABC-4 integral membrane protein family.</text>
</comment>
<evidence type="ECO:0000256" key="7">
    <source>
        <dbReference type="SAM" id="Phobius"/>
    </source>
</evidence>
<dbReference type="RefSeq" id="WP_146937545.1">
    <property type="nucleotide sequence ID" value="NZ_BJXW01000015.1"/>
</dbReference>
<dbReference type="PANTHER" id="PTHR30572">
    <property type="entry name" value="MEMBRANE COMPONENT OF TRANSPORTER-RELATED"/>
    <property type="match status" value="1"/>
</dbReference>
<feature type="transmembrane region" description="Helical" evidence="7">
    <location>
        <begin position="16"/>
        <end position="37"/>
    </location>
</feature>
<organism evidence="9 10">
    <name type="scientific">Cerasibacillus quisquiliarum</name>
    <dbReference type="NCBI Taxonomy" id="227865"/>
    <lineage>
        <taxon>Bacteria</taxon>
        <taxon>Bacillati</taxon>
        <taxon>Bacillota</taxon>
        <taxon>Bacilli</taxon>
        <taxon>Bacillales</taxon>
        <taxon>Bacillaceae</taxon>
        <taxon>Cerasibacillus</taxon>
    </lineage>
</organism>
<evidence type="ECO:0000313" key="10">
    <source>
        <dbReference type="Proteomes" id="UP000321491"/>
    </source>
</evidence>
<keyword evidence="2" id="KW-1003">Cell membrane</keyword>
<dbReference type="InterPro" id="IPR003838">
    <property type="entry name" value="ABC3_permease_C"/>
</dbReference>
<feature type="transmembrane region" description="Helical" evidence="7">
    <location>
        <begin position="649"/>
        <end position="672"/>
    </location>
</feature>
<keyword evidence="4 7" id="KW-1133">Transmembrane helix</keyword>
<dbReference type="EMBL" id="BJXW01000015">
    <property type="protein sequence ID" value="GEN31393.1"/>
    <property type="molecule type" value="Genomic_DNA"/>
</dbReference>
<dbReference type="Pfam" id="PF02687">
    <property type="entry name" value="FtsX"/>
    <property type="match status" value="2"/>
</dbReference>
<feature type="transmembrane region" description="Helical" evidence="7">
    <location>
        <begin position="841"/>
        <end position="866"/>
    </location>
</feature>
<feature type="transmembrane region" description="Helical" evidence="7">
    <location>
        <begin position="887"/>
        <end position="908"/>
    </location>
</feature>
<proteinExistence type="inferred from homology"/>
<feature type="domain" description="ABC3 transporter permease C-terminal" evidence="8">
    <location>
        <begin position="761"/>
        <end position="870"/>
    </location>
</feature>
<evidence type="ECO:0000256" key="2">
    <source>
        <dbReference type="ARBA" id="ARBA00022475"/>
    </source>
</evidence>
<feature type="transmembrane region" description="Helical" evidence="7">
    <location>
        <begin position="714"/>
        <end position="735"/>
    </location>
</feature>
<dbReference type="PANTHER" id="PTHR30572:SF4">
    <property type="entry name" value="ABC TRANSPORTER PERMEASE YTRF"/>
    <property type="match status" value="1"/>
</dbReference>
<evidence type="ECO:0000256" key="5">
    <source>
        <dbReference type="ARBA" id="ARBA00023136"/>
    </source>
</evidence>
<comment type="subcellular location">
    <subcellularLocation>
        <location evidence="1">Cell membrane</location>
        <topology evidence="1">Multi-pass membrane protein</topology>
    </subcellularLocation>
</comment>
<keyword evidence="10" id="KW-1185">Reference proteome</keyword>
<name>A0A511V0Y3_9BACI</name>
<dbReference type="GO" id="GO:0005886">
    <property type="term" value="C:plasma membrane"/>
    <property type="evidence" value="ECO:0007669"/>
    <property type="project" value="UniProtKB-SubCell"/>
</dbReference>
<evidence type="ECO:0000313" key="9">
    <source>
        <dbReference type="EMBL" id="GEN31393.1"/>
    </source>
</evidence>
<sequence>MIRFIWQNWWRRKERFFLNLVGVLIISVGLTYLVGLAEMNKGTIVDELQKRWKSSYDIVVRPKGTKSITEEVGLLDPNYLSGISGGISQKQYETIKNLPNVDVAAPIATIVDLHYYFKVAPYEYDGNGIYRLNNHYRIDDGIQSDIYTETIYLAFGDWNVLYENLIDKPEDYPIIDGIADDFITIPQTLLLAAIDPEQEAKLVGLDEAIIDIGSGRYFNPDDKVHMEILPDSDTPLIDIPIIMSNHSYSNHELTVTFEKLDIPFERKTAEKTLQSIIKKGGEAYLDTLPSTMTKTYSLTSKEIFNKLMSSISGFDTESGKPVDRTLYLDEPDGFQHVNLERPSALQYANKQSPYSERWPIAFQLKKIQYDDAGYTKESFREMKTFAFNLDQDSWPYVRHRWIGFYDPSKLTISKDPTNELPMETYRPANSKLVLDKNLKPINPPFTLIPSNSLTNDALDFIAEPPVLLTTLEAAEAIVGDKPISAIRIKVKDVNDLSEDSQAKVEKVAVEIKQKTGLMTDITLGSSPQPTLINVPAINDREETGWFEQPWVKLGTSITIFREARIGFSGLILTIMAVAIIYVWASSLVSLLSRRKEFAVLLAVGWKPSQLSRLFFLQSLLLGLAVALISWTMLGWMYFASDATVDPFRFTLTGLIGFLIYVLGAIIPAFLAIRIQPYEAMQVGEISKTGKRLIRTSGIGTMAFNHFIGKWRRSLLSIVAIALPTSLLALFLYITFRLRGVMYTTWLGQYVALEIGPVHYTSMIVALVIAILTTAEMMWQNISERQVELSLLKALGWKNRHIRYLIWIEGFFTGLFAAIIGLLLATGMMWLLYQQLPTDDLWLVLSTGAIPIVVGILGTVIPAERAVNMSPIRGMHHQYSNKKIIKQLIKWTLIIMFFVILSFFVYLIVQLT</sequence>
<evidence type="ECO:0000259" key="8">
    <source>
        <dbReference type="Pfam" id="PF02687"/>
    </source>
</evidence>
<evidence type="ECO:0000256" key="6">
    <source>
        <dbReference type="ARBA" id="ARBA00038076"/>
    </source>
</evidence>
<accession>A0A511V0Y3</accession>
<evidence type="ECO:0000256" key="4">
    <source>
        <dbReference type="ARBA" id="ARBA00022989"/>
    </source>
</evidence>
<comment type="caution">
    <text evidence="9">The sequence shown here is derived from an EMBL/GenBank/DDBJ whole genome shotgun (WGS) entry which is preliminary data.</text>
</comment>
<feature type="transmembrane region" description="Helical" evidence="7">
    <location>
        <begin position="803"/>
        <end position="829"/>
    </location>
</feature>
<dbReference type="GO" id="GO:0022857">
    <property type="term" value="F:transmembrane transporter activity"/>
    <property type="evidence" value="ECO:0007669"/>
    <property type="project" value="TreeGrafter"/>
</dbReference>
<dbReference type="Proteomes" id="UP000321491">
    <property type="component" value="Unassembled WGS sequence"/>
</dbReference>
<dbReference type="AlphaFoldDB" id="A0A511V0Y3"/>
<reference evidence="9 10" key="1">
    <citation type="submission" date="2019-07" db="EMBL/GenBank/DDBJ databases">
        <title>Whole genome shotgun sequence of Cerasibacillus quisquiliarum NBRC 102429.</title>
        <authorList>
            <person name="Hosoyama A."/>
            <person name="Uohara A."/>
            <person name="Ohji S."/>
            <person name="Ichikawa N."/>
        </authorList>
    </citation>
    <scope>NUCLEOTIDE SEQUENCE [LARGE SCALE GENOMIC DNA]</scope>
    <source>
        <strain evidence="9 10">NBRC 102429</strain>
    </source>
</reference>
<gene>
    <name evidence="9" type="ORF">CQU01_16310</name>
</gene>
<dbReference type="InterPro" id="IPR050250">
    <property type="entry name" value="Macrolide_Exporter_MacB"/>
</dbReference>
<protein>
    <recommendedName>
        <fullName evidence="8">ABC3 transporter permease C-terminal domain-containing protein</fullName>
    </recommendedName>
</protein>
<keyword evidence="5 7" id="KW-0472">Membrane</keyword>
<evidence type="ECO:0000256" key="3">
    <source>
        <dbReference type="ARBA" id="ARBA00022692"/>
    </source>
</evidence>
<evidence type="ECO:0000256" key="1">
    <source>
        <dbReference type="ARBA" id="ARBA00004651"/>
    </source>
</evidence>
<feature type="domain" description="ABC3 transporter permease C-terminal" evidence="8">
    <location>
        <begin position="570"/>
        <end position="676"/>
    </location>
</feature>
<feature type="transmembrane region" description="Helical" evidence="7">
    <location>
        <begin position="613"/>
        <end position="637"/>
    </location>
</feature>